<accession>A0A382EUW1</accession>
<feature type="domain" description="Methyltransferase" evidence="2">
    <location>
        <begin position="98"/>
        <end position="193"/>
    </location>
</feature>
<dbReference type="AlphaFoldDB" id="A0A382EUW1"/>
<reference evidence="3" key="1">
    <citation type="submission" date="2018-05" db="EMBL/GenBank/DDBJ databases">
        <authorList>
            <person name="Lanie J.A."/>
            <person name="Ng W.-L."/>
            <person name="Kazmierczak K.M."/>
            <person name="Andrzejewski T.M."/>
            <person name="Davidsen T.M."/>
            <person name="Wayne K.J."/>
            <person name="Tettelin H."/>
            <person name="Glass J.I."/>
            <person name="Rusch D."/>
            <person name="Podicherti R."/>
            <person name="Tsui H.-C.T."/>
            <person name="Winkler M.E."/>
        </authorList>
    </citation>
    <scope>NUCLEOTIDE SEQUENCE</scope>
</reference>
<gene>
    <name evidence="3" type="ORF">METZ01_LOCUS206946</name>
</gene>
<dbReference type="GO" id="GO:0016740">
    <property type="term" value="F:transferase activity"/>
    <property type="evidence" value="ECO:0007669"/>
    <property type="project" value="UniProtKB-KW"/>
</dbReference>
<dbReference type="SUPFAM" id="SSF53335">
    <property type="entry name" value="S-adenosyl-L-methionine-dependent methyltransferases"/>
    <property type="match status" value="1"/>
</dbReference>
<proteinExistence type="predicted"/>
<evidence type="ECO:0000259" key="2">
    <source>
        <dbReference type="Pfam" id="PF13649"/>
    </source>
</evidence>
<dbReference type="Gene3D" id="3.40.50.150">
    <property type="entry name" value="Vaccinia Virus protein VP39"/>
    <property type="match status" value="1"/>
</dbReference>
<dbReference type="Pfam" id="PF13649">
    <property type="entry name" value="Methyltransf_25"/>
    <property type="match status" value="1"/>
</dbReference>
<keyword evidence="1" id="KW-0808">Transferase</keyword>
<evidence type="ECO:0000256" key="1">
    <source>
        <dbReference type="ARBA" id="ARBA00022679"/>
    </source>
</evidence>
<dbReference type="CDD" id="cd02440">
    <property type="entry name" value="AdoMet_MTases"/>
    <property type="match status" value="1"/>
</dbReference>
<dbReference type="EMBL" id="UINC01046284">
    <property type="protein sequence ID" value="SVB54092.1"/>
    <property type="molecule type" value="Genomic_DNA"/>
</dbReference>
<name>A0A382EUW1_9ZZZZ</name>
<organism evidence="3">
    <name type="scientific">marine metagenome</name>
    <dbReference type="NCBI Taxonomy" id="408172"/>
    <lineage>
        <taxon>unclassified sequences</taxon>
        <taxon>metagenomes</taxon>
        <taxon>ecological metagenomes</taxon>
    </lineage>
</organism>
<dbReference type="InterPro" id="IPR041698">
    <property type="entry name" value="Methyltransf_25"/>
</dbReference>
<sequence length="254" mass="28421">MILLNKSHSYMTFIALAGFILAGILSAAEEVSEATDSSTRYGSMKPSRDGIGKVYMGREISQVMGHLGAGWLERPEREREERTDLLVKNLELKPTEVVADIGAGSGYFTFRMAKSVPEGKAYAVDISTEMLSIVKARIGKRKVGNVIPVHSTITDIKLPENSVDCILIVDAYHEFSHPWEMSRSILAALKPGGRLVLIEYRMEDPKVPIKRLHKMTQAQSKKEMAAAGFDWAETRDMLPRQHFMVFRKPVPKSK</sequence>
<protein>
    <recommendedName>
        <fullName evidence="2">Methyltransferase domain-containing protein</fullName>
    </recommendedName>
</protein>
<dbReference type="InterPro" id="IPR029063">
    <property type="entry name" value="SAM-dependent_MTases_sf"/>
</dbReference>
<evidence type="ECO:0000313" key="3">
    <source>
        <dbReference type="EMBL" id="SVB54092.1"/>
    </source>
</evidence>
<dbReference type="PANTHER" id="PTHR43861">
    <property type="entry name" value="TRANS-ACONITATE 2-METHYLTRANSFERASE-RELATED"/>
    <property type="match status" value="1"/>
</dbReference>